<feature type="domain" description="HTH araC/xylS-type" evidence="9">
    <location>
        <begin position="437"/>
        <end position="535"/>
    </location>
</feature>
<reference evidence="11 12" key="1">
    <citation type="submission" date="2021-04" db="EMBL/GenBank/DDBJ databases">
        <title>Draft genome sequence of Paenibacillus cisolokensis, LC2-13A.</title>
        <authorList>
            <person name="Uke A."/>
            <person name="Chhe C."/>
            <person name="Baramee S."/>
            <person name="Kosugi A."/>
        </authorList>
    </citation>
    <scope>NUCLEOTIDE SEQUENCE [LARGE SCALE GENOMIC DNA]</scope>
    <source>
        <strain evidence="11 12">LC2-13A</strain>
    </source>
</reference>
<dbReference type="Pfam" id="PF12833">
    <property type="entry name" value="HTH_18"/>
    <property type="match status" value="1"/>
</dbReference>
<keyword evidence="12" id="KW-1185">Reference proteome</keyword>
<keyword evidence="3 8" id="KW-0597">Phosphoprotein</keyword>
<dbReference type="PANTHER" id="PTHR42713:SF3">
    <property type="entry name" value="TRANSCRIPTIONAL REGULATORY PROTEIN HPTR"/>
    <property type="match status" value="1"/>
</dbReference>
<evidence type="ECO:0000256" key="3">
    <source>
        <dbReference type="ARBA" id="ARBA00022553"/>
    </source>
</evidence>
<dbReference type="CDD" id="cd17536">
    <property type="entry name" value="REC_YesN-like"/>
    <property type="match status" value="1"/>
</dbReference>
<proteinExistence type="predicted"/>
<dbReference type="RefSeq" id="WP_213527626.1">
    <property type="nucleotide sequence ID" value="NZ_BOVJ01000025.1"/>
</dbReference>
<keyword evidence="2" id="KW-0963">Cytoplasm</keyword>
<comment type="subcellular location">
    <subcellularLocation>
        <location evidence="1">Cytoplasm</location>
    </subcellularLocation>
</comment>
<dbReference type="EMBL" id="BOVJ01000025">
    <property type="protein sequence ID" value="GIQ62320.1"/>
    <property type="molecule type" value="Genomic_DNA"/>
</dbReference>
<feature type="modified residue" description="4-aspartylphosphate" evidence="8">
    <location>
        <position position="54"/>
    </location>
</feature>
<keyword evidence="5" id="KW-0805">Transcription regulation</keyword>
<dbReference type="Pfam" id="PF17853">
    <property type="entry name" value="GGDEF_2"/>
    <property type="match status" value="1"/>
</dbReference>
<keyword evidence="4" id="KW-0902">Two-component regulatory system</keyword>
<organism evidence="11 12">
    <name type="scientific">Paenibacillus cisolokensis</name>
    <dbReference type="NCBI Taxonomy" id="1658519"/>
    <lineage>
        <taxon>Bacteria</taxon>
        <taxon>Bacillati</taxon>
        <taxon>Bacillota</taxon>
        <taxon>Bacilli</taxon>
        <taxon>Bacillales</taxon>
        <taxon>Paenibacillaceae</taxon>
        <taxon>Paenibacillus</taxon>
    </lineage>
</organism>
<keyword evidence="7" id="KW-0804">Transcription</keyword>
<dbReference type="Gene3D" id="3.40.50.2300">
    <property type="match status" value="1"/>
</dbReference>
<feature type="domain" description="Response regulatory" evidence="10">
    <location>
        <begin position="2"/>
        <end position="119"/>
    </location>
</feature>
<evidence type="ECO:0000313" key="12">
    <source>
        <dbReference type="Proteomes" id="UP000680304"/>
    </source>
</evidence>
<dbReference type="PROSITE" id="PS01124">
    <property type="entry name" value="HTH_ARAC_FAMILY_2"/>
    <property type="match status" value="1"/>
</dbReference>
<dbReference type="InterPro" id="IPR018062">
    <property type="entry name" value="HTH_AraC-typ_CS"/>
</dbReference>
<dbReference type="InterPro" id="IPR041522">
    <property type="entry name" value="CdaR_GGDEF"/>
</dbReference>
<dbReference type="Proteomes" id="UP000680304">
    <property type="component" value="Unassembled WGS sequence"/>
</dbReference>
<keyword evidence="6" id="KW-0238">DNA-binding</keyword>
<name>A0ABQ4N2D3_9BACL</name>
<dbReference type="SUPFAM" id="SSF52172">
    <property type="entry name" value="CheY-like"/>
    <property type="match status" value="1"/>
</dbReference>
<dbReference type="InterPro" id="IPR011006">
    <property type="entry name" value="CheY-like_superfamily"/>
</dbReference>
<dbReference type="SMART" id="SM00342">
    <property type="entry name" value="HTH_ARAC"/>
    <property type="match status" value="1"/>
</dbReference>
<sequence length="543" mass="62916">MNLVIVDDEAIVRHGIRYSVSWPDLQVDRIEEAANGREVLDRFGEWQPDLIITDIIMPVMDGIELIRQVKARKPSCRFIVLSCADDFEYVKEALLLGASDYLLKMTIRPEDLKVCVNNVVSRIRQETAKRCLPANDRYKAENFFNDLLTHAYTPEQIREAVGMYGLRSSFLRFSIAVMQVNLTEALQRYGEDEGWLVGFALVNALQEMAERWGDLDFFRIENDEYALVMDCLPGESLADYEARLIRRLDEIARDIRIYLKFEVRFGFSAVCCGIERLPRHYREAKKAAELHLFRSDNRPIHSRELTKVPYEGKDPSLIALFDGRYRQSLTHAIAYGKEEEALQTIDEHFALLREDRCSFRTAVVCIDKAAALMDVCAMEMNSHPGTEETGPAEEFGSRPFNLYWSVDRTKERLKQYCRYLIRLKEQLMAKGSHKIIMQIQSYLAANYASKITLEQTAKHFHLNKNYLSQLFKLETGVNFTRYLNSVRVEKAMELMMHSSDSIAEIAEKTGFGDFRYFSRVFKRHTQLSPTEFKQAMSDKRQAP</sequence>
<evidence type="ECO:0000256" key="5">
    <source>
        <dbReference type="ARBA" id="ARBA00023015"/>
    </source>
</evidence>
<evidence type="ECO:0000256" key="2">
    <source>
        <dbReference type="ARBA" id="ARBA00022490"/>
    </source>
</evidence>
<evidence type="ECO:0000256" key="7">
    <source>
        <dbReference type="ARBA" id="ARBA00023163"/>
    </source>
</evidence>
<dbReference type="InterPro" id="IPR001789">
    <property type="entry name" value="Sig_transdc_resp-reg_receiver"/>
</dbReference>
<dbReference type="SUPFAM" id="SSF46689">
    <property type="entry name" value="Homeodomain-like"/>
    <property type="match status" value="2"/>
</dbReference>
<dbReference type="PROSITE" id="PS50110">
    <property type="entry name" value="RESPONSE_REGULATORY"/>
    <property type="match status" value="1"/>
</dbReference>
<evidence type="ECO:0000256" key="6">
    <source>
        <dbReference type="ARBA" id="ARBA00023125"/>
    </source>
</evidence>
<protein>
    <submittedName>
        <fullName evidence="11">AraC family transcriptional regulator</fullName>
    </submittedName>
</protein>
<evidence type="ECO:0000256" key="8">
    <source>
        <dbReference type="PROSITE-ProRule" id="PRU00169"/>
    </source>
</evidence>
<dbReference type="Gene3D" id="1.10.10.60">
    <property type="entry name" value="Homeodomain-like"/>
    <property type="match status" value="2"/>
</dbReference>
<dbReference type="PROSITE" id="PS00041">
    <property type="entry name" value="HTH_ARAC_FAMILY_1"/>
    <property type="match status" value="1"/>
</dbReference>
<accession>A0ABQ4N2D3</accession>
<dbReference type="InterPro" id="IPR009057">
    <property type="entry name" value="Homeodomain-like_sf"/>
</dbReference>
<evidence type="ECO:0000256" key="4">
    <source>
        <dbReference type="ARBA" id="ARBA00023012"/>
    </source>
</evidence>
<evidence type="ECO:0000259" key="9">
    <source>
        <dbReference type="PROSITE" id="PS01124"/>
    </source>
</evidence>
<evidence type="ECO:0000259" key="10">
    <source>
        <dbReference type="PROSITE" id="PS50110"/>
    </source>
</evidence>
<dbReference type="SMART" id="SM00448">
    <property type="entry name" value="REC"/>
    <property type="match status" value="1"/>
</dbReference>
<gene>
    <name evidence="11" type="ORF">PACILC2_08880</name>
</gene>
<evidence type="ECO:0000256" key="1">
    <source>
        <dbReference type="ARBA" id="ARBA00004496"/>
    </source>
</evidence>
<dbReference type="InterPro" id="IPR051552">
    <property type="entry name" value="HptR"/>
</dbReference>
<dbReference type="PANTHER" id="PTHR42713">
    <property type="entry name" value="HISTIDINE KINASE-RELATED"/>
    <property type="match status" value="1"/>
</dbReference>
<dbReference type="Pfam" id="PF00072">
    <property type="entry name" value="Response_reg"/>
    <property type="match status" value="1"/>
</dbReference>
<evidence type="ECO:0000313" key="11">
    <source>
        <dbReference type="EMBL" id="GIQ62320.1"/>
    </source>
</evidence>
<dbReference type="InterPro" id="IPR018060">
    <property type="entry name" value="HTH_AraC"/>
</dbReference>
<comment type="caution">
    <text evidence="11">The sequence shown here is derived from an EMBL/GenBank/DDBJ whole genome shotgun (WGS) entry which is preliminary data.</text>
</comment>